<dbReference type="SUPFAM" id="SSF88946">
    <property type="entry name" value="Sigma2 domain of RNA polymerase sigma factors"/>
    <property type="match status" value="1"/>
</dbReference>
<dbReference type="GO" id="GO:0003700">
    <property type="term" value="F:DNA-binding transcription factor activity"/>
    <property type="evidence" value="ECO:0007669"/>
    <property type="project" value="InterPro"/>
</dbReference>
<dbReference type="GO" id="GO:0006352">
    <property type="term" value="P:DNA-templated transcription initiation"/>
    <property type="evidence" value="ECO:0007669"/>
    <property type="project" value="InterPro"/>
</dbReference>
<dbReference type="InterPro" id="IPR013325">
    <property type="entry name" value="RNA_pol_sigma_r2"/>
</dbReference>
<dbReference type="AlphaFoldDB" id="A0A1Y0IKB3"/>
<sequence>MPDRAGSSGDFRDLPAGGQQMQTKGAWADQTPFGNEVSSMAQATLRSLILRAKAGDGDALAEVIQRFRPLIQKYVRQAPPADAKDLEQELTLRLITLVRAYREELPYGFMDLVEKELEKNS</sequence>
<feature type="domain" description="Helix-turn-helix conjugative transposon-like" evidence="2">
    <location>
        <begin position="47"/>
        <end position="102"/>
    </location>
</feature>
<dbReference type="EMBL" id="CP021434">
    <property type="protein sequence ID" value="ARU59794.1"/>
    <property type="molecule type" value="Genomic_DNA"/>
</dbReference>
<gene>
    <name evidence="3" type="ORF">CBW65_01055</name>
</gene>
<organism evidence="3 4">
    <name type="scientific">Tumebacillus avium</name>
    <dbReference type="NCBI Taxonomy" id="1903704"/>
    <lineage>
        <taxon>Bacteria</taxon>
        <taxon>Bacillati</taxon>
        <taxon>Bacillota</taxon>
        <taxon>Bacilli</taxon>
        <taxon>Bacillales</taxon>
        <taxon>Alicyclobacillaceae</taxon>
        <taxon>Tumebacillus</taxon>
    </lineage>
</organism>
<dbReference type="InterPro" id="IPR024760">
    <property type="entry name" value="HTH_dom_conjug_TS-like"/>
</dbReference>
<dbReference type="Pfam" id="PF12645">
    <property type="entry name" value="HTH_16"/>
    <property type="match status" value="1"/>
</dbReference>
<proteinExistence type="predicted"/>
<evidence type="ECO:0000259" key="2">
    <source>
        <dbReference type="Pfam" id="PF12645"/>
    </source>
</evidence>
<name>A0A1Y0IKB3_9BACL</name>
<evidence type="ECO:0000256" key="1">
    <source>
        <dbReference type="SAM" id="MobiDB-lite"/>
    </source>
</evidence>
<dbReference type="KEGG" id="tum:CBW65_01055"/>
<dbReference type="Gene3D" id="1.10.1740.10">
    <property type="match status" value="1"/>
</dbReference>
<evidence type="ECO:0000313" key="4">
    <source>
        <dbReference type="Proteomes" id="UP000195437"/>
    </source>
</evidence>
<accession>A0A1Y0IKB3</accession>
<protein>
    <recommendedName>
        <fullName evidence="2">Helix-turn-helix conjugative transposon-like domain-containing protein</fullName>
    </recommendedName>
</protein>
<reference evidence="4" key="1">
    <citation type="submission" date="2017-05" db="EMBL/GenBank/DDBJ databases">
        <authorList>
            <person name="Sung H."/>
        </authorList>
    </citation>
    <scope>NUCLEOTIDE SEQUENCE [LARGE SCALE GENOMIC DNA]</scope>
    <source>
        <strain evidence="4">AR23208</strain>
    </source>
</reference>
<feature type="region of interest" description="Disordered" evidence="1">
    <location>
        <begin position="1"/>
        <end position="32"/>
    </location>
</feature>
<keyword evidence="4" id="KW-1185">Reference proteome</keyword>
<evidence type="ECO:0000313" key="3">
    <source>
        <dbReference type="EMBL" id="ARU59794.1"/>
    </source>
</evidence>
<dbReference type="Proteomes" id="UP000195437">
    <property type="component" value="Chromosome"/>
</dbReference>